<feature type="transmembrane region" description="Helical" evidence="1">
    <location>
        <begin position="57"/>
        <end position="77"/>
    </location>
</feature>
<dbReference type="AlphaFoldDB" id="A0A6B3L6C0"/>
<feature type="transmembrane region" description="Helical" evidence="1">
    <location>
        <begin position="434"/>
        <end position="457"/>
    </location>
</feature>
<evidence type="ECO:0000313" key="2">
    <source>
        <dbReference type="EMBL" id="QQL44636.1"/>
    </source>
</evidence>
<organism evidence="2 3">
    <name type="scientific">Sulfuriroseicoccus oceanibius</name>
    <dbReference type="NCBI Taxonomy" id="2707525"/>
    <lineage>
        <taxon>Bacteria</taxon>
        <taxon>Pseudomonadati</taxon>
        <taxon>Verrucomicrobiota</taxon>
        <taxon>Verrucomicrobiia</taxon>
        <taxon>Verrucomicrobiales</taxon>
        <taxon>Verrucomicrobiaceae</taxon>
        <taxon>Sulfuriroseicoccus</taxon>
    </lineage>
</organism>
<feature type="transmembrane region" description="Helical" evidence="1">
    <location>
        <begin position="287"/>
        <end position="307"/>
    </location>
</feature>
<reference evidence="2 3" key="1">
    <citation type="submission" date="2020-12" db="EMBL/GenBank/DDBJ databases">
        <title>Sulforoseuscoccus oceanibium gen. nov., sp. nov., a representative of the phylum Verrucomicrobia with special cytoplasmic membrane, and proposal of Sulforoseuscoccusaceae fam. nov.</title>
        <authorList>
            <person name="Xi F."/>
        </authorList>
    </citation>
    <scope>NUCLEOTIDE SEQUENCE [LARGE SCALE GENOMIC DNA]</scope>
    <source>
        <strain evidence="2 3">T37</strain>
    </source>
</reference>
<evidence type="ECO:0000256" key="1">
    <source>
        <dbReference type="SAM" id="Phobius"/>
    </source>
</evidence>
<feature type="transmembrane region" description="Helical" evidence="1">
    <location>
        <begin position="210"/>
        <end position="227"/>
    </location>
</feature>
<dbReference type="PANTHER" id="PTHR43044">
    <property type="match status" value="1"/>
</dbReference>
<dbReference type="Proteomes" id="UP000475117">
    <property type="component" value="Chromosome"/>
</dbReference>
<name>A0A6B3L6C0_9BACT</name>
<feature type="transmembrane region" description="Helical" evidence="1">
    <location>
        <begin position="403"/>
        <end position="422"/>
    </location>
</feature>
<dbReference type="KEGG" id="soa:G3M56_012205"/>
<keyword evidence="1" id="KW-0812">Transmembrane</keyword>
<dbReference type="EMBL" id="CP066776">
    <property type="protein sequence ID" value="QQL44636.1"/>
    <property type="molecule type" value="Genomic_DNA"/>
</dbReference>
<evidence type="ECO:0008006" key="4">
    <source>
        <dbReference type="Google" id="ProtNLM"/>
    </source>
</evidence>
<feature type="transmembrane region" description="Helical" evidence="1">
    <location>
        <begin position="25"/>
        <end position="45"/>
    </location>
</feature>
<protein>
    <recommendedName>
        <fullName evidence="4">Quinol:cytochrome C oxidoreductase</fullName>
    </recommendedName>
</protein>
<keyword evidence="1" id="KW-0472">Membrane</keyword>
<proteinExistence type="predicted"/>
<accession>A0A6B3L6C0</accession>
<feature type="transmembrane region" description="Helical" evidence="1">
    <location>
        <begin position="328"/>
        <end position="349"/>
    </location>
</feature>
<feature type="transmembrane region" description="Helical" evidence="1">
    <location>
        <begin position="254"/>
        <end position="275"/>
    </location>
</feature>
<feature type="transmembrane region" description="Helical" evidence="1">
    <location>
        <begin position="369"/>
        <end position="391"/>
    </location>
</feature>
<feature type="transmembrane region" description="Helical" evidence="1">
    <location>
        <begin position="98"/>
        <end position="116"/>
    </location>
</feature>
<keyword evidence="3" id="KW-1185">Reference proteome</keyword>
<sequence length="478" mass="54319">MAGHINLKELPLNGERFDFSKVSRLATGLLAVGGIGLVASLFFLFNEGTQKAFSFSWLLGTFFFFTIAVGGVFWTLLHHATNSGWGIAVRRVFEKVGLVIPVVGILMIPLFTITPVKHTLWHWTEIEDRLGAKAEQPEVIAEFEAKHNAHVAEFAAIKASAEAAGNTAEAELAQKEIENLGDFDASKIKGKLIKKEDPILYGKKGYLNQTFWYIRYVAFFVLLTYVIRQMRKWSVRQDSEGGVKLTFRMRRAACGFMIIFALAMTFVALDMVMAIDHHWFSTMWGVYVFAGSALSGMATIILATTYIRSKGYMKGVVSSEHYHVMGKLMFAFVVFWAYITFSQFFLIWYANITEETKYFLIRNTEFWNYFSIALVVLHFIVPFVILLQSWLKRKPAWLSSMAVYILLVHLLDVYLMIIPMRGPLVAHNYFYQGGVLYDLLAVVTVGCLVVGAFLFSLRKDSLFPCRDPRLLESINLHN</sequence>
<gene>
    <name evidence="2" type="ORF">G3M56_012205</name>
</gene>
<keyword evidence="1" id="KW-1133">Transmembrane helix</keyword>
<dbReference type="PANTHER" id="PTHR43044:SF1">
    <property type="entry name" value="QUINOL:CYTOCHROME C OXIDOREDUCTASE QUINONE-BINDING SUBUNIT 2"/>
    <property type="match status" value="1"/>
</dbReference>
<evidence type="ECO:0000313" key="3">
    <source>
        <dbReference type="Proteomes" id="UP000475117"/>
    </source>
</evidence>
<dbReference type="RefSeq" id="WP_164364386.1">
    <property type="nucleotide sequence ID" value="NZ_CP066776.1"/>
</dbReference>